<reference evidence="6 7" key="1">
    <citation type="submission" date="2022-02" db="EMBL/GenBank/DDBJ databases">
        <title>The genome sequence of Shewanella sp. 3B26.</title>
        <authorList>
            <person name="Du J."/>
        </authorList>
    </citation>
    <scope>NUCLEOTIDE SEQUENCE [LARGE SCALE GENOMIC DNA]</scope>
    <source>
        <strain evidence="6 7">3B26</strain>
    </source>
</reference>
<dbReference type="Gene3D" id="2.120.10.30">
    <property type="entry name" value="TolB, C-terminal domain"/>
    <property type="match status" value="3"/>
</dbReference>
<dbReference type="Pfam" id="PF07676">
    <property type="entry name" value="PD40"/>
    <property type="match status" value="4"/>
</dbReference>
<keyword evidence="4" id="KW-0812">Transmembrane</keyword>
<dbReference type="PANTHER" id="PTHR36842">
    <property type="entry name" value="PROTEIN TOLB HOMOLOG"/>
    <property type="match status" value="1"/>
</dbReference>
<dbReference type="GO" id="GO:0003677">
    <property type="term" value="F:DNA binding"/>
    <property type="evidence" value="ECO:0007669"/>
    <property type="project" value="UniProtKB-UniRule"/>
</dbReference>
<comment type="caution">
    <text evidence="6">The sequence shown here is derived from an EMBL/GenBank/DDBJ whole genome shotgun (WGS) entry which is preliminary data.</text>
</comment>
<evidence type="ECO:0000259" key="5">
    <source>
        <dbReference type="PROSITE" id="PS51755"/>
    </source>
</evidence>
<dbReference type="GO" id="GO:0000160">
    <property type="term" value="P:phosphorelay signal transduction system"/>
    <property type="evidence" value="ECO:0007669"/>
    <property type="project" value="InterPro"/>
</dbReference>
<proteinExistence type="inferred from homology"/>
<dbReference type="InterPro" id="IPR036388">
    <property type="entry name" value="WH-like_DNA-bd_sf"/>
</dbReference>
<evidence type="ECO:0000256" key="2">
    <source>
        <dbReference type="ARBA" id="ARBA00023125"/>
    </source>
</evidence>
<dbReference type="AlphaFoldDB" id="A0AAJ1BFW1"/>
<keyword evidence="4" id="KW-0472">Membrane</keyword>
<feature type="DNA-binding region" description="OmpR/PhoB-type" evidence="3">
    <location>
        <begin position="6"/>
        <end position="110"/>
    </location>
</feature>
<dbReference type="InterPro" id="IPR011659">
    <property type="entry name" value="WD40"/>
</dbReference>
<keyword evidence="4" id="KW-1133">Transmembrane helix</keyword>
<comment type="similarity">
    <text evidence="1">Belongs to the TolB family.</text>
</comment>
<dbReference type="GO" id="GO:0006355">
    <property type="term" value="P:regulation of DNA-templated transcription"/>
    <property type="evidence" value="ECO:0007669"/>
    <property type="project" value="InterPro"/>
</dbReference>
<dbReference type="PANTHER" id="PTHR36842:SF1">
    <property type="entry name" value="PROTEIN TOLB"/>
    <property type="match status" value="1"/>
</dbReference>
<feature type="domain" description="OmpR/PhoB-type" evidence="5">
    <location>
        <begin position="6"/>
        <end position="110"/>
    </location>
</feature>
<dbReference type="Pfam" id="PF00486">
    <property type="entry name" value="Trans_reg_C"/>
    <property type="match status" value="1"/>
</dbReference>
<name>A0AAJ1BFW1_9GAMM</name>
<accession>A0AAJ1BFW1</accession>
<dbReference type="SUPFAM" id="SSF46894">
    <property type="entry name" value="C-terminal effector domain of the bipartite response regulators"/>
    <property type="match status" value="1"/>
</dbReference>
<evidence type="ECO:0000313" key="7">
    <source>
        <dbReference type="Proteomes" id="UP001297581"/>
    </source>
</evidence>
<dbReference type="InterPro" id="IPR001867">
    <property type="entry name" value="OmpR/PhoB-type_DNA-bd"/>
</dbReference>
<dbReference type="EMBL" id="JAKUDL010000001">
    <property type="protein sequence ID" value="MCH4293237.1"/>
    <property type="molecule type" value="Genomic_DNA"/>
</dbReference>
<dbReference type="Proteomes" id="UP001297581">
    <property type="component" value="Unassembled WGS sequence"/>
</dbReference>
<feature type="transmembrane region" description="Helical" evidence="4">
    <location>
        <begin position="135"/>
        <end position="155"/>
    </location>
</feature>
<organism evidence="6 7">
    <name type="scientific">Shewanella zhuhaiensis</name>
    <dbReference type="NCBI Taxonomy" id="2919576"/>
    <lineage>
        <taxon>Bacteria</taxon>
        <taxon>Pseudomonadati</taxon>
        <taxon>Pseudomonadota</taxon>
        <taxon>Gammaproteobacteria</taxon>
        <taxon>Alteromonadales</taxon>
        <taxon>Shewanellaceae</taxon>
        <taxon>Shewanella</taxon>
    </lineage>
</organism>
<dbReference type="PROSITE" id="PS51755">
    <property type="entry name" value="OMPR_PHOB"/>
    <property type="match status" value="1"/>
</dbReference>
<dbReference type="SMART" id="SM00862">
    <property type="entry name" value="Trans_reg_C"/>
    <property type="match status" value="1"/>
</dbReference>
<keyword evidence="7" id="KW-1185">Reference proteome</keyword>
<evidence type="ECO:0000256" key="1">
    <source>
        <dbReference type="ARBA" id="ARBA00009820"/>
    </source>
</evidence>
<evidence type="ECO:0000256" key="4">
    <source>
        <dbReference type="SAM" id="Phobius"/>
    </source>
</evidence>
<gene>
    <name evidence="6" type="ORF">MJ923_02820</name>
</gene>
<keyword evidence="2 3" id="KW-0238">DNA-binding</keyword>
<dbReference type="CDD" id="cd00383">
    <property type="entry name" value="trans_reg_C"/>
    <property type="match status" value="1"/>
</dbReference>
<dbReference type="InterPro" id="IPR016032">
    <property type="entry name" value="Sig_transdc_resp-reg_C-effctor"/>
</dbReference>
<protein>
    <submittedName>
        <fullName evidence="6">Winged helix-turn-helix domain-containing protein</fullName>
    </submittedName>
</protein>
<dbReference type="SUPFAM" id="SSF69304">
    <property type="entry name" value="Tricorn protease N-terminal domain"/>
    <property type="match status" value="1"/>
</dbReference>
<dbReference type="SUPFAM" id="SSF82171">
    <property type="entry name" value="DPP6 N-terminal domain-like"/>
    <property type="match status" value="1"/>
</dbReference>
<dbReference type="Gene3D" id="1.10.10.10">
    <property type="entry name" value="Winged helix-like DNA-binding domain superfamily/Winged helix DNA-binding domain"/>
    <property type="match status" value="1"/>
</dbReference>
<sequence length="701" mass="79563">MSETIQSVFHLGYCRVDVSDNSLSFPALPGEECERITLQPKFIEVLAYLARQYPRVVTRDELITHIWEGNAYVGEKALTNAVWHLRQQLARLEGGDPIETVRKTGYRLCIAPEFESVTEDLQLTLRRRVQMLGRGLSLALLSLATLVAIFANHWYRDSLHRPFGVERLTSDGGSERFPAVSPNGRFLVYGGQQPGKNGSLFQLELNEPDASPRQLTSSASDELRAVWSSDSKSLYYPSESNGDCHITRMALKDGTFESLAPCTSVTTAIEISPDGDTLAYITQQNDDRSSGIYLLKLNQEGAKPQRLSCDVDCPYRDRDFSFSPDGKYLAIARRFGDISEDIFLRTLSDGTERRLTQGIEDIRGLSWHRDGRRLAFSTEEAGNRDGFVLDVQSGDITALHVDGLSYPRFVPGEDELVFYHYDNHRQLVSQHPFAKVPQAPFPMIYGNFSQRYVDYSAEAGRLVFVSNESGHNEIWTSDVDGNRRQMHTELRRQATSPAWSHDGTRIAFIAADTNHEGNKLHVLDTRDNSILVIASPYINHGRPEWSGDDSFLMASTVDGLMRFEFDNRAPELMKPSMLRRLQVLGDWLYFSYSEGPKGLWRMPWRGGAVPERVLASKEMYDGYNWTVTETGVFFRMRRSGATLLGFHNFASDETRPFLELPPNSISRQENMAWIADKEKLILVSWNYPRRDVMLLRHPALQ</sequence>
<dbReference type="InterPro" id="IPR011042">
    <property type="entry name" value="6-blade_b-propeller_TolB-like"/>
</dbReference>
<evidence type="ECO:0000313" key="6">
    <source>
        <dbReference type="EMBL" id="MCH4293237.1"/>
    </source>
</evidence>
<evidence type="ECO:0000256" key="3">
    <source>
        <dbReference type="PROSITE-ProRule" id="PRU01091"/>
    </source>
</evidence>
<dbReference type="RefSeq" id="WP_240589821.1">
    <property type="nucleotide sequence ID" value="NZ_JAKUDL010000001.1"/>
</dbReference>